<dbReference type="AlphaFoldDB" id="A0A0M6ZXY0"/>
<proteinExistence type="predicted"/>
<dbReference type="EMBL" id="CXWD01000004">
    <property type="protein sequence ID" value="CTQ67147.1"/>
    <property type="molecule type" value="Genomic_DNA"/>
</dbReference>
<feature type="signal peptide" evidence="1">
    <location>
        <begin position="1"/>
        <end position="21"/>
    </location>
</feature>
<accession>A0A0M6ZXY0</accession>
<sequence length="128" mass="13453">MRKSLIVAAPAAVWPSFQVMALPLGYVAGDGIEILKDGVEWRVVLDSAATARVVGVLSGQIVPDDTEEFTSAQFAAAIGQCLVSVDGMTPAEIAALGPDDPRPILRGKAHFEAVLAKHGFTIQETPLD</sequence>
<reference evidence="3" key="1">
    <citation type="submission" date="2015-07" db="EMBL/GenBank/DDBJ databases">
        <authorList>
            <person name="Rodrigo-Torres Lidia"/>
            <person name="Arahal R.David."/>
        </authorList>
    </citation>
    <scope>NUCLEOTIDE SEQUENCE [LARGE SCALE GENOMIC DNA]</scope>
    <source>
        <strain evidence="3">CECT 5112</strain>
    </source>
</reference>
<keyword evidence="3" id="KW-1185">Reference proteome</keyword>
<organism evidence="2 3">
    <name type="scientific">Roseibium alexandrii</name>
    <dbReference type="NCBI Taxonomy" id="388408"/>
    <lineage>
        <taxon>Bacteria</taxon>
        <taxon>Pseudomonadati</taxon>
        <taxon>Pseudomonadota</taxon>
        <taxon>Alphaproteobacteria</taxon>
        <taxon>Hyphomicrobiales</taxon>
        <taxon>Stappiaceae</taxon>
        <taxon>Roseibium</taxon>
    </lineage>
</organism>
<name>A0A0M6ZXY0_9HYPH</name>
<evidence type="ECO:0000313" key="2">
    <source>
        <dbReference type="EMBL" id="CTQ67147.1"/>
    </source>
</evidence>
<evidence type="ECO:0000313" key="3">
    <source>
        <dbReference type="Proteomes" id="UP000053235"/>
    </source>
</evidence>
<gene>
    <name evidence="2" type="ORF">LAX5112_01233</name>
</gene>
<keyword evidence="1" id="KW-0732">Signal</keyword>
<dbReference type="RefSeq" id="WP_144432059.1">
    <property type="nucleotide sequence ID" value="NZ_CXWD01000004.1"/>
</dbReference>
<evidence type="ECO:0000256" key="1">
    <source>
        <dbReference type="SAM" id="SignalP"/>
    </source>
</evidence>
<dbReference type="Proteomes" id="UP000053235">
    <property type="component" value="Unassembled WGS sequence"/>
</dbReference>
<dbReference type="STRING" id="388408.LAX5112_01233"/>
<feature type="chain" id="PRO_5005809036" evidence="1">
    <location>
        <begin position="22"/>
        <end position="128"/>
    </location>
</feature>
<protein>
    <submittedName>
        <fullName evidence="2">Uncharacterized protein</fullName>
    </submittedName>
</protein>